<dbReference type="Gene3D" id="6.10.250.690">
    <property type="match status" value="1"/>
</dbReference>
<evidence type="ECO:0000313" key="6">
    <source>
        <dbReference type="EMBL" id="MFL4469707.1"/>
    </source>
</evidence>
<dbReference type="Pfam" id="PF00072">
    <property type="entry name" value="Response_reg"/>
    <property type="match status" value="1"/>
</dbReference>
<dbReference type="InterPro" id="IPR001789">
    <property type="entry name" value="Sig_transdc_resp-reg_receiver"/>
</dbReference>
<dbReference type="InterPro" id="IPR016032">
    <property type="entry name" value="Sig_transdc_resp-reg_C-effctor"/>
</dbReference>
<dbReference type="CDD" id="cd00383">
    <property type="entry name" value="trans_reg_C"/>
    <property type="match status" value="1"/>
</dbReference>
<comment type="caution">
    <text evidence="6">The sequence shown here is derived from an EMBL/GenBank/DDBJ whole genome shotgun (WGS) entry which is preliminary data.</text>
</comment>
<evidence type="ECO:0000313" key="7">
    <source>
        <dbReference type="Proteomes" id="UP001627408"/>
    </source>
</evidence>
<dbReference type="RefSeq" id="WP_407591602.1">
    <property type="nucleotide sequence ID" value="NZ_JBHDIY010000002.1"/>
</dbReference>
<evidence type="ECO:0000256" key="1">
    <source>
        <dbReference type="ARBA" id="ARBA00023125"/>
    </source>
</evidence>
<proteinExistence type="predicted"/>
<evidence type="ECO:0000256" key="3">
    <source>
        <dbReference type="PROSITE-ProRule" id="PRU01091"/>
    </source>
</evidence>
<dbReference type="Gene3D" id="3.40.50.2300">
    <property type="match status" value="1"/>
</dbReference>
<feature type="modified residue" description="4-aspartylphosphate" evidence="2">
    <location>
        <position position="54"/>
    </location>
</feature>
<dbReference type="InterPro" id="IPR036388">
    <property type="entry name" value="WH-like_DNA-bd_sf"/>
</dbReference>
<evidence type="ECO:0000259" key="5">
    <source>
        <dbReference type="PROSITE" id="PS51755"/>
    </source>
</evidence>
<dbReference type="Pfam" id="PF00486">
    <property type="entry name" value="Trans_reg_C"/>
    <property type="match status" value="1"/>
</dbReference>
<evidence type="ECO:0000256" key="2">
    <source>
        <dbReference type="PROSITE-ProRule" id="PRU00169"/>
    </source>
</evidence>
<feature type="DNA-binding region" description="OmpR/PhoB-type" evidence="3">
    <location>
        <begin position="128"/>
        <end position="226"/>
    </location>
</feature>
<dbReference type="SMART" id="SM00448">
    <property type="entry name" value="REC"/>
    <property type="match status" value="1"/>
</dbReference>
<dbReference type="PANTHER" id="PTHR48111">
    <property type="entry name" value="REGULATOR OF RPOS"/>
    <property type="match status" value="1"/>
</dbReference>
<dbReference type="InterPro" id="IPR001867">
    <property type="entry name" value="OmpR/PhoB-type_DNA-bd"/>
</dbReference>
<dbReference type="SUPFAM" id="SSF46894">
    <property type="entry name" value="C-terminal effector domain of the bipartite response regulators"/>
    <property type="match status" value="1"/>
</dbReference>
<accession>A0ABW8UVM2</accession>
<organism evidence="6 7">
    <name type="scientific">Tateyamaria armeniaca</name>
    <dbReference type="NCBI Taxonomy" id="2518930"/>
    <lineage>
        <taxon>Bacteria</taxon>
        <taxon>Pseudomonadati</taxon>
        <taxon>Pseudomonadota</taxon>
        <taxon>Alphaproteobacteria</taxon>
        <taxon>Rhodobacterales</taxon>
        <taxon>Roseobacteraceae</taxon>
        <taxon>Tateyamaria</taxon>
    </lineage>
</organism>
<dbReference type="PANTHER" id="PTHR48111:SF59">
    <property type="entry name" value="TRANSCRIPTIONAL REGULATORY PROTEIN BAER"/>
    <property type="match status" value="1"/>
</dbReference>
<gene>
    <name evidence="6" type="ORF">ACERZ8_07430</name>
</gene>
<keyword evidence="7" id="KW-1185">Reference proteome</keyword>
<keyword evidence="2" id="KW-0597">Phosphoprotein</keyword>
<dbReference type="Gene3D" id="1.10.10.10">
    <property type="entry name" value="Winged helix-like DNA-binding domain superfamily/Winged helix DNA-binding domain"/>
    <property type="match status" value="1"/>
</dbReference>
<dbReference type="Proteomes" id="UP001627408">
    <property type="component" value="Unassembled WGS sequence"/>
</dbReference>
<dbReference type="EMBL" id="JBHDIY010000002">
    <property type="protein sequence ID" value="MFL4469707.1"/>
    <property type="molecule type" value="Genomic_DNA"/>
</dbReference>
<feature type="domain" description="Response regulatory" evidence="4">
    <location>
        <begin position="5"/>
        <end position="118"/>
    </location>
</feature>
<dbReference type="PROSITE" id="PS51755">
    <property type="entry name" value="OMPR_PHOB"/>
    <property type="match status" value="1"/>
</dbReference>
<dbReference type="PROSITE" id="PS50110">
    <property type="entry name" value="RESPONSE_REGULATORY"/>
    <property type="match status" value="1"/>
</dbReference>
<keyword evidence="1 3" id="KW-0238">DNA-binding</keyword>
<dbReference type="SUPFAM" id="SSF52172">
    <property type="entry name" value="CheY-like"/>
    <property type="match status" value="1"/>
</dbReference>
<feature type="domain" description="OmpR/PhoB-type" evidence="5">
    <location>
        <begin position="128"/>
        <end position="226"/>
    </location>
</feature>
<evidence type="ECO:0000259" key="4">
    <source>
        <dbReference type="PROSITE" id="PS50110"/>
    </source>
</evidence>
<dbReference type="InterPro" id="IPR011006">
    <property type="entry name" value="CheY-like_superfamily"/>
</dbReference>
<dbReference type="InterPro" id="IPR039420">
    <property type="entry name" value="WalR-like"/>
</dbReference>
<dbReference type="SMART" id="SM00862">
    <property type="entry name" value="Trans_reg_C"/>
    <property type="match status" value="1"/>
</dbReference>
<name>A0ABW8UVM2_9RHOB</name>
<sequence>MTQGQLLIVDDDPHIRSVLRIALQQGGYGVSEAGDGAEGLTKARSGRFDLIVLDIGLPEMDGLAVCRSLRATHATPVLFLTARQDEIDRVLGFELGADDYVTKPFSPRELVARIGAILKRARPAPSGAAALTRGILSVDATAHMCRVNGAPVTLTAREMDILAHLMAHPDRISARPALTDAVYGHHAGVSDRTLDSHLRNLRAKLADAGCPDAIETVHGVGIRMGQCTGA</sequence>
<protein>
    <submittedName>
        <fullName evidence="6">Response regulator transcription factor</fullName>
    </submittedName>
</protein>
<reference evidence="6 7" key="1">
    <citation type="submission" date="2024-08" db="EMBL/GenBank/DDBJ databases">
        <title>Tateyamaria sp. nov., isolated from marine algae.</title>
        <authorList>
            <person name="Choi B.J."/>
            <person name="Kim J.M."/>
            <person name="Lee J.K."/>
            <person name="Choi D.G."/>
            <person name="Bayburt H."/>
            <person name="Baek J.H."/>
            <person name="Han D.M."/>
            <person name="Jeon C.O."/>
        </authorList>
    </citation>
    <scope>NUCLEOTIDE SEQUENCE [LARGE SCALE GENOMIC DNA]</scope>
    <source>
        <strain evidence="6 7">KMU-156</strain>
    </source>
</reference>